<dbReference type="InterPro" id="IPR002213">
    <property type="entry name" value="UDP_glucos_trans"/>
</dbReference>
<dbReference type="OrthoDB" id="5835829at2759"/>
<sequence>MDSKEDVIRILMLPWLAHGHVSPFLELARKLTSRNPNFQVYICSTPVNLSPFRENLAVKFELSSSIQFIDILLPSTSELPPEYHSTKNLPPHLMPALKTAFDGAKDCFLDILKDLKPHLLIYDFLQPWAPAAAQEENNIPSVHFMSCSASIGAFLFHCTEYPDLDYPIPELNFPEITRQELVQFMYNVSNGLTNKERYSQCIEKSTDFFLVKTLSEIEQKHMDYFSEMTKKEVIPVGPLVQEPENRSSDMVFLEWLSKRGPSSVVFVSFGTEYFLSKEEIEVIASGLELSMVSFIWVVRFHGRENVTSLLEVLPEGFQKRVAERGMVVEGWAPQVKILSHPSIGGFASHCGWSSTLESIAFGVPIIAIPMQLDQPLTSRLVAEVGVGIEVRRENGKFREEEIARAIKQVVLQEEGKEVRKKVRELSNKIKEKGDQEIDHVVEKLLQLVKD</sequence>
<dbReference type="AlphaFoldDB" id="A0A068UEH7"/>
<proteinExistence type="inferred from homology"/>
<evidence type="ECO:0000256" key="1">
    <source>
        <dbReference type="ARBA" id="ARBA00009995"/>
    </source>
</evidence>
<dbReference type="GO" id="GO:0016138">
    <property type="term" value="P:glycoside biosynthetic process"/>
    <property type="evidence" value="ECO:0007669"/>
    <property type="project" value="UniProtKB-ARBA"/>
</dbReference>
<feature type="domain" description="Glycosyltransferase N-terminal" evidence="4">
    <location>
        <begin position="8"/>
        <end position="240"/>
    </location>
</feature>
<dbReference type="Gramene" id="CDP06965">
    <property type="protein sequence ID" value="CDP06965"/>
    <property type="gene ID" value="GSCOC_T00024028001"/>
</dbReference>
<dbReference type="Pfam" id="PF00201">
    <property type="entry name" value="UDPGT"/>
    <property type="match status" value="1"/>
</dbReference>
<keyword evidence="3" id="KW-0808">Transferase</keyword>
<dbReference type="OMA" id="PSILMLP"/>
<dbReference type="PANTHER" id="PTHR48044">
    <property type="entry name" value="GLYCOSYLTRANSFERASE"/>
    <property type="match status" value="1"/>
</dbReference>
<evidence type="ECO:0000256" key="2">
    <source>
        <dbReference type="ARBA" id="ARBA00022676"/>
    </source>
</evidence>
<dbReference type="InParanoid" id="A0A068UEH7"/>
<keyword evidence="6" id="KW-1185">Reference proteome</keyword>
<dbReference type="Pfam" id="PF26168">
    <property type="entry name" value="Glyco_transf_N"/>
    <property type="match status" value="1"/>
</dbReference>
<dbReference type="Proteomes" id="UP000295252">
    <property type="component" value="Chromosome I"/>
</dbReference>
<reference evidence="6" key="1">
    <citation type="journal article" date="2014" name="Science">
        <title>The coffee genome provides insight into the convergent evolution of caffeine biosynthesis.</title>
        <authorList>
            <person name="Denoeud F."/>
            <person name="Carretero-Paulet L."/>
            <person name="Dereeper A."/>
            <person name="Droc G."/>
            <person name="Guyot R."/>
            <person name="Pietrella M."/>
            <person name="Zheng C."/>
            <person name="Alberti A."/>
            <person name="Anthony F."/>
            <person name="Aprea G."/>
            <person name="Aury J.M."/>
            <person name="Bento P."/>
            <person name="Bernard M."/>
            <person name="Bocs S."/>
            <person name="Campa C."/>
            <person name="Cenci A."/>
            <person name="Combes M.C."/>
            <person name="Crouzillat D."/>
            <person name="Da Silva C."/>
            <person name="Daddiego L."/>
            <person name="De Bellis F."/>
            <person name="Dussert S."/>
            <person name="Garsmeur O."/>
            <person name="Gayraud T."/>
            <person name="Guignon V."/>
            <person name="Jahn K."/>
            <person name="Jamilloux V."/>
            <person name="Joet T."/>
            <person name="Labadie K."/>
            <person name="Lan T."/>
            <person name="Leclercq J."/>
            <person name="Lepelley M."/>
            <person name="Leroy T."/>
            <person name="Li L.T."/>
            <person name="Librado P."/>
            <person name="Lopez L."/>
            <person name="Munoz A."/>
            <person name="Noel B."/>
            <person name="Pallavicini A."/>
            <person name="Perrotta G."/>
            <person name="Poncet V."/>
            <person name="Pot D."/>
            <person name="Priyono X."/>
            <person name="Rigoreau M."/>
            <person name="Rouard M."/>
            <person name="Rozas J."/>
            <person name="Tranchant-Dubreuil C."/>
            <person name="VanBuren R."/>
            <person name="Zhang Q."/>
            <person name="Andrade A.C."/>
            <person name="Argout X."/>
            <person name="Bertrand B."/>
            <person name="de Kochko A."/>
            <person name="Graziosi G."/>
            <person name="Henry R.J."/>
            <person name="Jayarama X."/>
            <person name="Ming R."/>
            <person name="Nagai C."/>
            <person name="Rounsley S."/>
            <person name="Sankoff D."/>
            <person name="Giuliano G."/>
            <person name="Albert V.A."/>
            <person name="Wincker P."/>
            <person name="Lashermes P."/>
        </authorList>
    </citation>
    <scope>NUCLEOTIDE SEQUENCE [LARGE SCALE GENOMIC DNA]</scope>
    <source>
        <strain evidence="6">cv. DH200-94</strain>
    </source>
</reference>
<dbReference type="GO" id="GO:0008194">
    <property type="term" value="F:UDP-glycosyltransferase activity"/>
    <property type="evidence" value="ECO:0007669"/>
    <property type="project" value="InterPro"/>
</dbReference>
<dbReference type="PhylomeDB" id="A0A068UEH7"/>
<dbReference type="Gene3D" id="3.40.50.2000">
    <property type="entry name" value="Glycogen Phosphorylase B"/>
    <property type="match status" value="2"/>
</dbReference>
<dbReference type="InterPro" id="IPR058980">
    <property type="entry name" value="Glyco_transf_N"/>
</dbReference>
<gene>
    <name evidence="5" type="ORF">GSCOC_T00024028001</name>
</gene>
<protein>
    <recommendedName>
        <fullName evidence="4">Glycosyltransferase N-terminal domain-containing protein</fullName>
    </recommendedName>
</protein>
<dbReference type="FunFam" id="3.40.50.2000:FF:000060">
    <property type="entry name" value="Glycosyltransferase"/>
    <property type="match status" value="1"/>
</dbReference>
<dbReference type="CDD" id="cd03784">
    <property type="entry name" value="GT1_Gtf-like"/>
    <property type="match status" value="1"/>
</dbReference>
<accession>A0A068UEH7</accession>
<dbReference type="SUPFAM" id="SSF53756">
    <property type="entry name" value="UDP-Glycosyltransferase/glycogen phosphorylase"/>
    <property type="match status" value="1"/>
</dbReference>
<evidence type="ECO:0000256" key="3">
    <source>
        <dbReference type="ARBA" id="ARBA00022679"/>
    </source>
</evidence>
<name>A0A068UEH7_COFCA</name>
<dbReference type="EMBL" id="HG739108">
    <property type="protein sequence ID" value="CDP06965.1"/>
    <property type="molecule type" value="Genomic_DNA"/>
</dbReference>
<evidence type="ECO:0000313" key="5">
    <source>
        <dbReference type="EMBL" id="CDP06965.1"/>
    </source>
</evidence>
<evidence type="ECO:0000259" key="4">
    <source>
        <dbReference type="Pfam" id="PF26168"/>
    </source>
</evidence>
<dbReference type="PANTHER" id="PTHR48044:SF9">
    <property type="entry name" value="UDP-GLYCOSYLTRANSFERASE SUPERFAMILY PROTEIN"/>
    <property type="match status" value="1"/>
</dbReference>
<comment type="similarity">
    <text evidence="1">Belongs to the UDP-glycosyltransferase family.</text>
</comment>
<keyword evidence="2" id="KW-0328">Glycosyltransferase</keyword>
<organism evidence="5 6">
    <name type="scientific">Coffea canephora</name>
    <name type="common">Robusta coffee</name>
    <dbReference type="NCBI Taxonomy" id="49390"/>
    <lineage>
        <taxon>Eukaryota</taxon>
        <taxon>Viridiplantae</taxon>
        <taxon>Streptophyta</taxon>
        <taxon>Embryophyta</taxon>
        <taxon>Tracheophyta</taxon>
        <taxon>Spermatophyta</taxon>
        <taxon>Magnoliopsida</taxon>
        <taxon>eudicotyledons</taxon>
        <taxon>Gunneridae</taxon>
        <taxon>Pentapetalae</taxon>
        <taxon>asterids</taxon>
        <taxon>lamiids</taxon>
        <taxon>Gentianales</taxon>
        <taxon>Rubiaceae</taxon>
        <taxon>Ixoroideae</taxon>
        <taxon>Gardenieae complex</taxon>
        <taxon>Bertiereae - Coffeeae clade</taxon>
        <taxon>Coffeeae</taxon>
        <taxon>Coffea</taxon>
    </lineage>
</organism>
<evidence type="ECO:0000313" key="6">
    <source>
        <dbReference type="Proteomes" id="UP000295252"/>
    </source>
</evidence>